<dbReference type="SUPFAM" id="SSF47413">
    <property type="entry name" value="lambda repressor-like DNA-binding domains"/>
    <property type="match status" value="1"/>
</dbReference>
<sequence length="111" mass="12452">MDMTELFDSLERGLKQAVAHADNTKKARTKKIMITELPTYTAKDIKTFRQKLELTQSTFAELMGISVKTVEAWESGRNKPNGSASRLLQLLEANPEVFMGELTIENAAIIH</sequence>
<dbReference type="CDD" id="cd00093">
    <property type="entry name" value="HTH_XRE"/>
    <property type="match status" value="1"/>
</dbReference>
<keyword evidence="1" id="KW-0805">Transcription regulation</keyword>
<keyword evidence="6" id="KW-1185">Reference proteome</keyword>
<reference evidence="5 6" key="1">
    <citation type="submission" date="2020-05" db="EMBL/GenBank/DDBJ databases">
        <authorList>
            <person name="Carlin C.R."/>
        </authorList>
    </citation>
    <scope>NUCLEOTIDE SEQUENCE [LARGE SCALE GENOMIC DNA]</scope>
    <source>
        <strain evidence="5 6">FSL W9-0585</strain>
    </source>
</reference>
<gene>
    <name evidence="5" type="ORF">HPK16_11065</name>
</gene>
<evidence type="ECO:0000313" key="5">
    <source>
        <dbReference type="EMBL" id="MBA3926883.1"/>
    </source>
</evidence>
<dbReference type="Gene3D" id="1.10.260.40">
    <property type="entry name" value="lambda repressor-like DNA-binding domains"/>
    <property type="match status" value="1"/>
</dbReference>
<dbReference type="Proteomes" id="UP000548787">
    <property type="component" value="Unassembled WGS sequence"/>
</dbReference>
<organism evidence="5 6">
    <name type="scientific">Listeria rustica</name>
    <dbReference type="NCBI Taxonomy" id="2713503"/>
    <lineage>
        <taxon>Bacteria</taxon>
        <taxon>Bacillati</taxon>
        <taxon>Bacillota</taxon>
        <taxon>Bacilli</taxon>
        <taxon>Bacillales</taxon>
        <taxon>Listeriaceae</taxon>
        <taxon>Listeria</taxon>
    </lineage>
</organism>
<dbReference type="InterPro" id="IPR001387">
    <property type="entry name" value="Cro/C1-type_HTH"/>
</dbReference>
<dbReference type="InterPro" id="IPR032758">
    <property type="entry name" value="MqsA/HigA-2"/>
</dbReference>
<dbReference type="EMBL" id="JABJVM010000011">
    <property type="protein sequence ID" value="MBA3926883.1"/>
    <property type="molecule type" value="Genomic_DNA"/>
</dbReference>
<reference evidence="5 6" key="2">
    <citation type="submission" date="2020-08" db="EMBL/GenBank/DDBJ databases">
        <title>Listeria ohnekaius sp. nov. and Listeria portnoyii sp. nov. isolated from non-agricultural and natural environments.</title>
        <authorList>
            <person name="Weller D."/>
            <person name="Belias A.M."/>
            <person name="Liao J."/>
            <person name="Guo S."/>
            <person name="Orsi R.H."/>
            <person name="Wiedmann M."/>
        </authorList>
    </citation>
    <scope>NUCLEOTIDE SEQUENCE [LARGE SCALE GENOMIC DNA]</scope>
    <source>
        <strain evidence="5 6">FSL W9-0585</strain>
    </source>
</reference>
<evidence type="ECO:0000313" key="6">
    <source>
        <dbReference type="Proteomes" id="UP000548787"/>
    </source>
</evidence>
<dbReference type="SMART" id="SM00530">
    <property type="entry name" value="HTH_XRE"/>
    <property type="match status" value="1"/>
</dbReference>
<dbReference type="Pfam" id="PF15731">
    <property type="entry name" value="MqsA_antitoxin"/>
    <property type="match status" value="1"/>
</dbReference>
<comment type="caution">
    <text evidence="5">The sequence shown here is derived from an EMBL/GenBank/DDBJ whole genome shotgun (WGS) entry which is preliminary data.</text>
</comment>
<evidence type="ECO:0000256" key="1">
    <source>
        <dbReference type="ARBA" id="ARBA00023015"/>
    </source>
</evidence>
<proteinExistence type="predicted"/>
<dbReference type="PROSITE" id="PS50943">
    <property type="entry name" value="HTH_CROC1"/>
    <property type="match status" value="1"/>
</dbReference>
<feature type="domain" description="HTH cro/C1-type" evidence="4">
    <location>
        <begin position="45"/>
        <end position="98"/>
    </location>
</feature>
<name>A0A7W1YGQ9_9LIST</name>
<dbReference type="AlphaFoldDB" id="A0A7W1YGQ9"/>
<dbReference type="InterPro" id="IPR010982">
    <property type="entry name" value="Lambda_DNA-bd_dom_sf"/>
</dbReference>
<dbReference type="PANTHER" id="PTHR36511:SF3">
    <property type="entry name" value="ANTITOXIN HIGA-2"/>
    <property type="match status" value="1"/>
</dbReference>
<dbReference type="PANTHER" id="PTHR36511">
    <property type="entry name" value="MERR FAMILY BACTERIAL REGULATORY PROTEIN"/>
    <property type="match status" value="1"/>
</dbReference>
<dbReference type="GO" id="GO:0003677">
    <property type="term" value="F:DNA binding"/>
    <property type="evidence" value="ECO:0007669"/>
    <property type="project" value="UniProtKB-KW"/>
</dbReference>
<evidence type="ECO:0000256" key="3">
    <source>
        <dbReference type="ARBA" id="ARBA00023163"/>
    </source>
</evidence>
<keyword evidence="2" id="KW-0238">DNA-binding</keyword>
<protein>
    <submittedName>
        <fullName evidence="5">Type II toxin-antitoxin system MqsA family antitoxin</fullName>
    </submittedName>
</protein>
<evidence type="ECO:0000259" key="4">
    <source>
        <dbReference type="PROSITE" id="PS50943"/>
    </source>
</evidence>
<keyword evidence="3" id="KW-0804">Transcription</keyword>
<evidence type="ECO:0000256" key="2">
    <source>
        <dbReference type="ARBA" id="ARBA00023125"/>
    </source>
</evidence>
<dbReference type="InterPro" id="IPR052359">
    <property type="entry name" value="HTH-type_reg/antitoxin"/>
</dbReference>
<accession>A0A7W1YGQ9</accession>